<dbReference type="AlphaFoldDB" id="A0A5S9M5T9"/>
<dbReference type="Gene3D" id="2.40.30.170">
    <property type="match status" value="1"/>
</dbReference>
<dbReference type="Proteomes" id="UP000464658">
    <property type="component" value="Chromosome"/>
</dbReference>
<reference evidence="1 2" key="1">
    <citation type="submission" date="2019-12" db="EMBL/GenBank/DDBJ databases">
        <title>Full genome sequence of a Bacillus safensis strain isolated from commercially available natto in Indonesia.</title>
        <authorList>
            <person name="Yoshida M."/>
            <person name="Uomi M."/>
            <person name="Waturangi D."/>
            <person name="Ekaputri J.J."/>
            <person name="Setiamarga D.H.E."/>
        </authorList>
    </citation>
    <scope>NUCLEOTIDE SEQUENCE [LARGE SCALE GENOMIC DNA]</scope>
    <source>
        <strain evidence="1 2">IDN1</strain>
    </source>
</reference>
<evidence type="ECO:0000313" key="1">
    <source>
        <dbReference type="EMBL" id="BBP88062.1"/>
    </source>
</evidence>
<gene>
    <name evidence="1" type="ORF">BsIDN1_16800</name>
</gene>
<dbReference type="EMBL" id="AP021906">
    <property type="protein sequence ID" value="BBP88062.1"/>
    <property type="molecule type" value="Genomic_DNA"/>
</dbReference>
<organism evidence="1 2">
    <name type="scientific">Bacillus safensis</name>
    <dbReference type="NCBI Taxonomy" id="561879"/>
    <lineage>
        <taxon>Bacteria</taxon>
        <taxon>Bacillati</taxon>
        <taxon>Bacillota</taxon>
        <taxon>Bacilli</taxon>
        <taxon>Bacillales</taxon>
        <taxon>Bacillaceae</taxon>
        <taxon>Bacillus</taxon>
    </lineage>
</organism>
<sequence length="72" mass="7886">MKKGDKVDIVVDGDPDTTFEGTVEQIGYATNSTFNMLPATNSSGNYTKVTQRKKVAVKISIKNPSDKKCFQV</sequence>
<dbReference type="GO" id="GO:0055085">
    <property type="term" value="P:transmembrane transport"/>
    <property type="evidence" value="ECO:0007669"/>
    <property type="project" value="InterPro"/>
</dbReference>
<accession>A0A5S9M5T9</accession>
<protein>
    <recommendedName>
        <fullName evidence="3">RND efflux pump membrane fusion protein barrel-sandwich domain-containing protein</fullName>
    </recommendedName>
</protein>
<evidence type="ECO:0000313" key="2">
    <source>
        <dbReference type="Proteomes" id="UP000464658"/>
    </source>
</evidence>
<name>A0A5S9M5T9_BACIA</name>
<proteinExistence type="predicted"/>
<evidence type="ECO:0008006" key="3">
    <source>
        <dbReference type="Google" id="ProtNLM"/>
    </source>
</evidence>